<gene>
    <name evidence="1" type="ORF">NKE59_04760</name>
</gene>
<sequence length="57" mass="6264">MTTHLKVVFFGSRFALCFGQFWSSPESIAPGYFTNAGSKLNMQSCIDVLNGQLSSKN</sequence>
<dbReference type="RefSeq" id="WP_353439864.1">
    <property type="nucleotide sequence ID" value="NZ_CP099959.1"/>
</dbReference>
<proteinExistence type="predicted"/>
<dbReference type="EMBL" id="CP099959">
    <property type="protein sequence ID" value="XCC58592.1"/>
    <property type="molecule type" value="Genomic_DNA"/>
</dbReference>
<evidence type="ECO:0000313" key="1">
    <source>
        <dbReference type="EMBL" id="XCC58592.1"/>
    </source>
</evidence>
<dbReference type="AlphaFoldDB" id="A0AAU8A5C0"/>
<organism evidence="1">
    <name type="scientific">Polynucleobacter sp. UK-FUSCHL-C3</name>
    <dbReference type="NCBI Taxonomy" id="2955208"/>
    <lineage>
        <taxon>Bacteria</taxon>
        <taxon>Pseudomonadati</taxon>
        <taxon>Pseudomonadota</taxon>
        <taxon>Betaproteobacteria</taxon>
        <taxon>Burkholderiales</taxon>
        <taxon>Burkholderiaceae</taxon>
        <taxon>Polynucleobacter</taxon>
    </lineage>
</organism>
<accession>A0AAU8A5C0</accession>
<reference evidence="1" key="1">
    <citation type="submission" date="2022-06" db="EMBL/GenBank/DDBJ databases">
        <title>New Polynucleobacter species.</title>
        <authorList>
            <person name="Hahn M.W."/>
        </authorList>
    </citation>
    <scope>NUCLEOTIDE SEQUENCE</scope>
    <source>
        <strain evidence="1">UK-FUSCHL-C3</strain>
    </source>
</reference>
<protein>
    <submittedName>
        <fullName evidence="1">Uncharacterized protein</fullName>
    </submittedName>
</protein>
<name>A0AAU8A5C0_9BURK</name>